<dbReference type="STRING" id="647113.Metok_1568"/>
<organism evidence="7 8">
    <name type="scientific">Methanothermococcus okinawensis (strain DSM 14208 / JCM 11175 / IH1)</name>
    <dbReference type="NCBI Taxonomy" id="647113"/>
    <lineage>
        <taxon>Archaea</taxon>
        <taxon>Methanobacteriati</taxon>
        <taxon>Methanobacteriota</taxon>
        <taxon>Methanomada group</taxon>
        <taxon>Methanococci</taxon>
        <taxon>Methanococcales</taxon>
        <taxon>Methanococcaceae</taxon>
        <taxon>Methanothermococcus</taxon>
    </lineage>
</organism>
<dbReference type="NCBIfam" id="TIGR00706">
    <property type="entry name" value="SppA_dom"/>
    <property type="match status" value="1"/>
</dbReference>
<evidence type="ECO:0000313" key="7">
    <source>
        <dbReference type="EMBL" id="AEH07531.1"/>
    </source>
</evidence>
<feature type="transmembrane region" description="Helical" evidence="5">
    <location>
        <begin position="6"/>
        <end position="27"/>
    </location>
</feature>
<accession>F8AKJ8</accession>
<dbReference type="Gene3D" id="3.90.226.10">
    <property type="entry name" value="2-enoyl-CoA Hydratase, Chain A, domain 1"/>
    <property type="match status" value="2"/>
</dbReference>
<dbReference type="eggNOG" id="arCOG01311">
    <property type="taxonomic scope" value="Archaea"/>
</dbReference>
<dbReference type="InterPro" id="IPR029045">
    <property type="entry name" value="ClpP/crotonase-like_dom_sf"/>
</dbReference>
<dbReference type="PANTHER" id="PTHR42987:SF4">
    <property type="entry name" value="PROTEASE SOHB-RELATED"/>
    <property type="match status" value="1"/>
</dbReference>
<reference evidence="7" key="1">
    <citation type="submission" date="2011-05" db="EMBL/GenBank/DDBJ databases">
        <title>Complete sequence of chromosome of Methanothermococcus okinawensis IH1.</title>
        <authorList>
            <consortium name="US DOE Joint Genome Institute"/>
            <person name="Lucas S."/>
            <person name="Han J."/>
            <person name="Lapidus A."/>
            <person name="Cheng J.-F."/>
            <person name="Goodwin L."/>
            <person name="Pitluck S."/>
            <person name="Peters L."/>
            <person name="Mikhailova N."/>
            <person name="Held B."/>
            <person name="Han C."/>
            <person name="Tapia R."/>
            <person name="Land M."/>
            <person name="Hauser L."/>
            <person name="Kyrpides N."/>
            <person name="Ivanova N."/>
            <person name="Pagani I."/>
            <person name="Sieprawska-Lupa M."/>
            <person name="Takai K."/>
            <person name="Miyazaki J."/>
            <person name="Whitman W."/>
            <person name="Woyke T."/>
        </authorList>
    </citation>
    <scope>NUCLEOTIDE SEQUENCE [LARGE SCALE GENOMIC DNA]</scope>
    <source>
        <strain evidence="7">IH1</strain>
    </source>
</reference>
<dbReference type="PANTHER" id="PTHR42987">
    <property type="entry name" value="PEPTIDASE S49"/>
    <property type="match status" value="1"/>
</dbReference>
<dbReference type="Proteomes" id="UP000009296">
    <property type="component" value="Chromosome"/>
</dbReference>
<name>F8AKJ8_METOI</name>
<dbReference type="KEGG" id="mok:Metok_1568"/>
<protein>
    <submittedName>
        <fullName evidence="7">Signal peptide peptidase SppA, 36K type</fullName>
    </submittedName>
</protein>
<keyword evidence="3" id="KW-0378">Hydrolase</keyword>
<dbReference type="RefSeq" id="WP_013867705.1">
    <property type="nucleotide sequence ID" value="NC_015636.1"/>
</dbReference>
<gene>
    <name evidence="7" type="ordered locus">Metok_1568</name>
</gene>
<dbReference type="SUPFAM" id="SSF52096">
    <property type="entry name" value="ClpP/crotonase"/>
    <property type="match status" value="1"/>
</dbReference>
<dbReference type="InterPro" id="IPR047272">
    <property type="entry name" value="S49_SppA_C"/>
</dbReference>
<feature type="domain" description="Peptidase S49" evidence="6">
    <location>
        <begin position="111"/>
        <end position="262"/>
    </location>
</feature>
<keyword evidence="5" id="KW-0472">Membrane</keyword>
<dbReference type="GO" id="GO:0008236">
    <property type="term" value="F:serine-type peptidase activity"/>
    <property type="evidence" value="ECO:0007669"/>
    <property type="project" value="UniProtKB-KW"/>
</dbReference>
<sequence length="310" mass="33720">MKKIYLIVGILFILMIMVVIAIGLLLVPSSDNILNFKSEGNIAVINIDNELVLKNSGSSGLFGNNNPDVNDYIGALNDAENNPNIKAILLKVNCPGGEVIASEKLARKVKEVSKKKPVVAYIETLGASGAYMTIAPANYIVAEKHSIVGSIGVRMDVIHYYGLMKKLGINATVIKAGKYKDIGSPYRPMTPEEKACLEKMINETYMDFVKWVAENRHMTINETLKAANGRIYSGSDAKKVGLVDAVGTEEDAINITAKIANISNPKTEEYTPSKPAGIFSMMSNMVYDLGYGIGKGFGETEKSNIGMYYE</sequence>
<dbReference type="OrthoDB" id="31107at2157"/>
<dbReference type="HOGENOM" id="CLU_046540_0_0_2"/>
<keyword evidence="5" id="KW-1133">Transmembrane helix</keyword>
<dbReference type="GO" id="GO:0006508">
    <property type="term" value="P:proteolysis"/>
    <property type="evidence" value="ECO:0007669"/>
    <property type="project" value="UniProtKB-KW"/>
</dbReference>
<comment type="similarity">
    <text evidence="1">Belongs to the peptidase S49 family.</text>
</comment>
<dbReference type="Pfam" id="PF01343">
    <property type="entry name" value="Peptidase_S49"/>
    <property type="match status" value="1"/>
</dbReference>
<keyword evidence="8" id="KW-1185">Reference proteome</keyword>
<evidence type="ECO:0000256" key="4">
    <source>
        <dbReference type="ARBA" id="ARBA00022825"/>
    </source>
</evidence>
<dbReference type="InterPro" id="IPR002142">
    <property type="entry name" value="Peptidase_S49"/>
</dbReference>
<dbReference type="GeneID" id="10773726"/>
<keyword evidence="4" id="KW-0720">Serine protease</keyword>
<evidence type="ECO:0000256" key="1">
    <source>
        <dbReference type="ARBA" id="ARBA00008683"/>
    </source>
</evidence>
<dbReference type="AlphaFoldDB" id="F8AKJ8"/>
<proteinExistence type="inferred from homology"/>
<dbReference type="EMBL" id="CP002792">
    <property type="protein sequence ID" value="AEH07531.1"/>
    <property type="molecule type" value="Genomic_DNA"/>
</dbReference>
<evidence type="ECO:0000256" key="3">
    <source>
        <dbReference type="ARBA" id="ARBA00022801"/>
    </source>
</evidence>
<dbReference type="InterPro" id="IPR004635">
    <property type="entry name" value="Pept_S49_SppA"/>
</dbReference>
<keyword evidence="2" id="KW-0645">Protease</keyword>
<evidence type="ECO:0000256" key="5">
    <source>
        <dbReference type="SAM" id="Phobius"/>
    </source>
</evidence>
<evidence type="ECO:0000313" key="8">
    <source>
        <dbReference type="Proteomes" id="UP000009296"/>
    </source>
</evidence>
<evidence type="ECO:0000259" key="6">
    <source>
        <dbReference type="Pfam" id="PF01343"/>
    </source>
</evidence>
<dbReference type="CDD" id="cd07023">
    <property type="entry name" value="S49_Sppa_N_C"/>
    <property type="match status" value="1"/>
</dbReference>
<evidence type="ECO:0000256" key="2">
    <source>
        <dbReference type="ARBA" id="ARBA00022670"/>
    </source>
</evidence>
<keyword evidence="5" id="KW-0812">Transmembrane</keyword>